<feature type="disulfide bond" evidence="3">
    <location>
        <begin position="178"/>
        <end position="187"/>
    </location>
</feature>
<evidence type="ECO:0000256" key="4">
    <source>
        <dbReference type="SAM" id="SignalP"/>
    </source>
</evidence>
<dbReference type="CDD" id="cd09218">
    <property type="entry name" value="TLP-PA"/>
    <property type="match status" value="1"/>
</dbReference>
<dbReference type="PROSITE" id="PS00316">
    <property type="entry name" value="THAUMATIN_1"/>
    <property type="match status" value="1"/>
</dbReference>
<organism evidence="5 6">
    <name type="scientific">Arabis alpina</name>
    <name type="common">Alpine rock-cress</name>
    <dbReference type="NCBI Taxonomy" id="50452"/>
    <lineage>
        <taxon>Eukaryota</taxon>
        <taxon>Viridiplantae</taxon>
        <taxon>Streptophyta</taxon>
        <taxon>Embryophyta</taxon>
        <taxon>Tracheophyta</taxon>
        <taxon>Spermatophyta</taxon>
        <taxon>Magnoliopsida</taxon>
        <taxon>eudicotyledons</taxon>
        <taxon>Gunneridae</taxon>
        <taxon>Pentapetalae</taxon>
        <taxon>rosids</taxon>
        <taxon>malvids</taxon>
        <taxon>Brassicales</taxon>
        <taxon>Brassicaceae</taxon>
        <taxon>Arabideae</taxon>
        <taxon>Arabis</taxon>
    </lineage>
</organism>
<dbReference type="FunFam" id="2.60.110.10:FF:000002">
    <property type="entry name" value="Thaumatin-like protein 1a"/>
    <property type="match status" value="1"/>
</dbReference>
<dbReference type="EMBL" id="CM002870">
    <property type="protein sequence ID" value="KFK41942.1"/>
    <property type="molecule type" value="Genomic_DNA"/>
</dbReference>
<dbReference type="AlphaFoldDB" id="A0A087HIJ0"/>
<keyword evidence="4" id="KW-0732">Signal</keyword>
<feature type="disulfide bond" evidence="3">
    <location>
        <begin position="188"/>
        <end position="198"/>
    </location>
</feature>
<reference evidence="6" key="1">
    <citation type="journal article" date="2015" name="Nat. Plants">
        <title>Genome expansion of Arabis alpina linked with retrotransposition and reduced symmetric DNA methylation.</title>
        <authorList>
            <person name="Willing E.M."/>
            <person name="Rawat V."/>
            <person name="Mandakova T."/>
            <person name="Maumus F."/>
            <person name="James G.V."/>
            <person name="Nordstroem K.J."/>
            <person name="Becker C."/>
            <person name="Warthmann N."/>
            <person name="Chica C."/>
            <person name="Szarzynska B."/>
            <person name="Zytnicki M."/>
            <person name="Albani M.C."/>
            <person name="Kiefer C."/>
            <person name="Bergonzi S."/>
            <person name="Castaings L."/>
            <person name="Mateos J.L."/>
            <person name="Berns M.C."/>
            <person name="Bujdoso N."/>
            <person name="Piofczyk T."/>
            <person name="de Lorenzo L."/>
            <person name="Barrero-Sicilia C."/>
            <person name="Mateos I."/>
            <person name="Piednoel M."/>
            <person name="Hagmann J."/>
            <person name="Chen-Min-Tao R."/>
            <person name="Iglesias-Fernandez R."/>
            <person name="Schuster S.C."/>
            <person name="Alonso-Blanco C."/>
            <person name="Roudier F."/>
            <person name="Carbonero P."/>
            <person name="Paz-Ares J."/>
            <person name="Davis S.J."/>
            <person name="Pecinka A."/>
            <person name="Quesneville H."/>
            <person name="Colot V."/>
            <person name="Lysak M.A."/>
            <person name="Weigel D."/>
            <person name="Coupland G."/>
            <person name="Schneeberger K."/>
        </authorList>
    </citation>
    <scope>NUCLEOTIDE SEQUENCE [LARGE SCALE GENOMIC DNA]</scope>
    <source>
        <strain evidence="6">cv. Pajares</strain>
    </source>
</reference>
<feature type="disulfide bond" evidence="3">
    <location>
        <begin position="80"/>
        <end position="90"/>
    </location>
</feature>
<dbReference type="InterPro" id="IPR017949">
    <property type="entry name" value="Thaumatin_CS"/>
</dbReference>
<dbReference type="Pfam" id="PF00314">
    <property type="entry name" value="Thaumatin"/>
    <property type="match status" value="1"/>
</dbReference>
<dbReference type="OMA" id="FGDCKYA"/>
<feature type="disulfide bond" evidence="3">
    <location>
        <begin position="150"/>
        <end position="211"/>
    </location>
</feature>
<dbReference type="PROSITE" id="PS51367">
    <property type="entry name" value="THAUMATIN_2"/>
    <property type="match status" value="1"/>
</dbReference>
<sequence length="240" mass="25353">MATFSCFHILFFVFIITSGVAVSATEFTLQNSCPYTIWPGILTGNGGNPIGEGTPLNTGDSVQLRAPPGWSGRFWARTGCTFDASGHGNCVTGDCGGVQKCTGTGAPPVTLAEFTVGDKDFYDVSLVDGYNVKLGIKPQGGFGDCKYAGCVADLNTNCPNELRVMDPHNNVAACKSACAAFNKEEYCCSGAHATPQTCSPTNYSVIFKKACPDAYSYAYDDETSTFTCAGANYLITFCPT</sequence>
<evidence type="ECO:0000256" key="2">
    <source>
        <dbReference type="ARBA" id="ARBA00023157"/>
    </source>
</evidence>
<evidence type="ECO:0008006" key="7">
    <source>
        <dbReference type="Google" id="ProtNLM"/>
    </source>
</evidence>
<dbReference type="Proteomes" id="UP000029120">
    <property type="component" value="Chromosome 2"/>
</dbReference>
<dbReference type="SUPFAM" id="SSF49870">
    <property type="entry name" value="Osmotin, thaumatin-like protein"/>
    <property type="match status" value="1"/>
</dbReference>
<name>A0A087HIJ0_ARAAL</name>
<feature type="chain" id="PRO_5001823359" description="Pathogenesis-related protein 5-like" evidence="4">
    <location>
        <begin position="22"/>
        <end position="240"/>
    </location>
</feature>
<dbReference type="PANTHER" id="PTHR31048">
    <property type="entry name" value="OS03G0233200 PROTEIN"/>
    <property type="match status" value="1"/>
</dbReference>
<dbReference type="SMART" id="SM00205">
    <property type="entry name" value="THN"/>
    <property type="match status" value="1"/>
</dbReference>
<feature type="disulfide bond" evidence="3">
    <location>
        <begin position="33"/>
        <end position="238"/>
    </location>
</feature>
<evidence type="ECO:0000256" key="3">
    <source>
        <dbReference type="PIRSR" id="PIRSR002703-1"/>
    </source>
</evidence>
<feature type="disulfide bond" evidence="3">
    <location>
        <begin position="95"/>
        <end position="101"/>
    </location>
</feature>
<dbReference type="InterPro" id="IPR001938">
    <property type="entry name" value="Thaumatin"/>
</dbReference>
<dbReference type="PRINTS" id="PR00347">
    <property type="entry name" value="THAUMATIN"/>
</dbReference>
<feature type="signal peptide" evidence="4">
    <location>
        <begin position="1"/>
        <end position="21"/>
    </location>
</feature>
<keyword evidence="2 3" id="KW-1015">Disulfide bond</keyword>
<dbReference type="eggNOG" id="ENOG502QUEJ">
    <property type="taxonomic scope" value="Eukaryota"/>
</dbReference>
<dbReference type="Gramene" id="KFK41942">
    <property type="protein sequence ID" value="KFK41942"/>
    <property type="gene ID" value="AALP_AA2G192200"/>
</dbReference>
<gene>
    <name evidence="5" type="ordered locus">AALP_Aa2g192200</name>
</gene>
<dbReference type="OrthoDB" id="430315at2759"/>
<comment type="similarity">
    <text evidence="1">Belongs to the thaumatin family.</text>
</comment>
<proteinExistence type="inferred from homology"/>
<dbReference type="PIRSF" id="PIRSF002703">
    <property type="entry name" value="Thaumatin"/>
    <property type="match status" value="1"/>
</dbReference>
<feature type="disulfide bond" evidence="3">
    <location>
        <begin position="158"/>
        <end position="174"/>
    </location>
</feature>
<evidence type="ECO:0000313" key="6">
    <source>
        <dbReference type="Proteomes" id="UP000029120"/>
    </source>
</evidence>
<dbReference type="Gene3D" id="2.60.110.10">
    <property type="entry name" value="Thaumatin"/>
    <property type="match status" value="1"/>
</dbReference>
<evidence type="ECO:0000313" key="5">
    <source>
        <dbReference type="EMBL" id="KFK41942.1"/>
    </source>
</evidence>
<accession>A0A087HIJ0</accession>
<feature type="disulfide bond" evidence="3">
    <location>
        <begin position="145"/>
        <end position="228"/>
    </location>
</feature>
<evidence type="ECO:0000256" key="1">
    <source>
        <dbReference type="ARBA" id="ARBA00010607"/>
    </source>
</evidence>
<keyword evidence="6" id="KW-1185">Reference proteome</keyword>
<protein>
    <recommendedName>
        <fullName evidence="7">Pathogenesis-related protein 5-like</fullName>
    </recommendedName>
</protein>
<dbReference type="InterPro" id="IPR037176">
    <property type="entry name" value="Osmotin/thaumatin-like_sf"/>
</dbReference>